<sequence length="148" mass="15738">MTGEGRSVTVTIKCGAAQEDPQLSFRGPSAEVQEDIAACFGFDRKSVSGLTLHELVAEANQLAQGASTVMRGFPGARVVPQGDERNESAQSTTPPAGHQETENPLLEQITACATTDDLRRLWATNQHAFTDPAVMDAWKARGRALAGS</sequence>
<gene>
    <name evidence="2" type="ORF">BLA24_25980</name>
</gene>
<keyword evidence="3" id="KW-1185">Reference proteome</keyword>
<evidence type="ECO:0000256" key="1">
    <source>
        <dbReference type="SAM" id="MobiDB-lite"/>
    </source>
</evidence>
<evidence type="ECO:0000313" key="3">
    <source>
        <dbReference type="Proteomes" id="UP000222531"/>
    </source>
</evidence>
<reference evidence="2 3" key="1">
    <citation type="journal article" date="2017" name="Biochemistry">
        <title>Identification of the Biosynthetic Pathway for the Antibiotic Bicyclomycin.</title>
        <authorList>
            <person name="Patteson J."/>
            <person name="Cai W."/>
            <person name="Johnson R.A."/>
            <person name="Santa Maria K."/>
            <person name="Li B."/>
        </authorList>
    </citation>
    <scope>NUCLEOTIDE SEQUENCE [LARGE SCALE GENOMIC DNA]</scope>
    <source>
        <strain evidence="2 3">ATCC 21532</strain>
    </source>
</reference>
<accession>A0A2G1XE32</accession>
<protein>
    <submittedName>
        <fullName evidence="2">Uncharacterized protein</fullName>
    </submittedName>
</protein>
<comment type="caution">
    <text evidence="2">The sequence shown here is derived from an EMBL/GenBank/DDBJ whole genome shotgun (WGS) entry which is preliminary data.</text>
</comment>
<organism evidence="2 3">
    <name type="scientific">Streptomyces cinnamoneus</name>
    <name type="common">Streptoverticillium cinnamoneum</name>
    <dbReference type="NCBI Taxonomy" id="53446"/>
    <lineage>
        <taxon>Bacteria</taxon>
        <taxon>Bacillati</taxon>
        <taxon>Actinomycetota</taxon>
        <taxon>Actinomycetes</taxon>
        <taxon>Kitasatosporales</taxon>
        <taxon>Streptomycetaceae</taxon>
        <taxon>Streptomyces</taxon>
        <taxon>Streptomyces cinnamoneus group</taxon>
    </lineage>
</organism>
<dbReference type="EMBL" id="NHZO01000154">
    <property type="protein sequence ID" value="PHQ49488.1"/>
    <property type="molecule type" value="Genomic_DNA"/>
</dbReference>
<name>A0A2G1XE32_STRCJ</name>
<evidence type="ECO:0000313" key="2">
    <source>
        <dbReference type="EMBL" id="PHQ49488.1"/>
    </source>
</evidence>
<dbReference type="Proteomes" id="UP000222531">
    <property type="component" value="Unassembled WGS sequence"/>
</dbReference>
<dbReference type="AlphaFoldDB" id="A0A2G1XE32"/>
<feature type="region of interest" description="Disordered" evidence="1">
    <location>
        <begin position="73"/>
        <end position="104"/>
    </location>
</feature>
<proteinExistence type="predicted"/>